<organism evidence="2 3">
    <name type="scientific">Vanessa tameamea</name>
    <name type="common">Kamehameha butterfly</name>
    <dbReference type="NCBI Taxonomy" id="334116"/>
    <lineage>
        <taxon>Eukaryota</taxon>
        <taxon>Metazoa</taxon>
        <taxon>Ecdysozoa</taxon>
        <taxon>Arthropoda</taxon>
        <taxon>Hexapoda</taxon>
        <taxon>Insecta</taxon>
        <taxon>Pterygota</taxon>
        <taxon>Neoptera</taxon>
        <taxon>Endopterygota</taxon>
        <taxon>Lepidoptera</taxon>
        <taxon>Glossata</taxon>
        <taxon>Ditrysia</taxon>
        <taxon>Papilionoidea</taxon>
        <taxon>Nymphalidae</taxon>
        <taxon>Nymphalinae</taxon>
        <taxon>Vanessa</taxon>
    </lineage>
</organism>
<proteinExistence type="predicted"/>
<dbReference type="RefSeq" id="XP_064073319.1">
    <property type="nucleotide sequence ID" value="XM_064217249.1"/>
</dbReference>
<name>A0ABM4APU6_VANTA</name>
<evidence type="ECO:0000313" key="3">
    <source>
        <dbReference type="RefSeq" id="XP_064073319.1"/>
    </source>
</evidence>
<sequence length="441" mass="51683">MDNKSESSCDISLDSLENDYKRKNLKLRPSEENVDTILVPLYEKDVLIKIPKRKKKQNQCDAKFNTRKDKSTQETNEVTNYLVNKDLERVKKKSYLEMFRKQFTSSRTETLIKRANTDIRSISPEFGDTERSTIGDESTNHVSEFYNTESYNEIYYNKLMKKELDQYLEQSFEDVLHLNEDEKNLRVDLNDNNLKSISEVSQARRRIKSKIFSPIQNVHLGGLGPDMEKIKPRLERARSLQRYSEKVRMENRLKIYKKEVQDEKNAREASLTRQDSIEKQCKKNYKYNSSYLVNKSVQEKSSLIKKICNTKSKSADFQSRRERDKQSKEKNNRRNNTEKNNTQNEKVPKLNKGIDQKNTKSARGQDIRTVTESHSSRLKSSSKIRGVNVETIQTKCDSPLQISFMFNVGGVRPSSALKSLEEKHRMYQEKVKQYSTNMNNV</sequence>
<gene>
    <name evidence="3" type="primary">LOC135193688</name>
</gene>
<evidence type="ECO:0000313" key="2">
    <source>
        <dbReference type="Proteomes" id="UP001652626"/>
    </source>
</evidence>
<feature type="compositionally biased region" description="Basic and acidic residues" evidence="1">
    <location>
        <begin position="346"/>
        <end position="375"/>
    </location>
</feature>
<accession>A0ABM4APU6</accession>
<dbReference type="Proteomes" id="UP001652626">
    <property type="component" value="Chromosome 16"/>
</dbReference>
<dbReference type="GeneID" id="135193688"/>
<keyword evidence="2" id="KW-1185">Reference proteome</keyword>
<feature type="compositionally biased region" description="Basic and acidic residues" evidence="1">
    <location>
        <begin position="318"/>
        <end position="337"/>
    </location>
</feature>
<evidence type="ECO:0000256" key="1">
    <source>
        <dbReference type="SAM" id="MobiDB-lite"/>
    </source>
</evidence>
<protein>
    <submittedName>
        <fullName evidence="3">Uncharacterized protein LOC135193688</fullName>
    </submittedName>
</protein>
<reference evidence="3" key="1">
    <citation type="submission" date="2025-08" db="UniProtKB">
        <authorList>
            <consortium name="RefSeq"/>
        </authorList>
    </citation>
    <scope>IDENTIFICATION</scope>
    <source>
        <tissue evidence="3">Whole body</tissue>
    </source>
</reference>
<feature type="region of interest" description="Disordered" evidence="1">
    <location>
        <begin position="311"/>
        <end position="382"/>
    </location>
</feature>